<dbReference type="InterPro" id="IPR001254">
    <property type="entry name" value="Trypsin_dom"/>
</dbReference>
<dbReference type="CDD" id="cd00190">
    <property type="entry name" value="Tryp_SPc"/>
    <property type="match status" value="1"/>
</dbReference>
<sequence length="465" mass="52038">GDSGGGVVERTPQGFVIQGIVSWGIGCNRHNFPSAYTRVSSYVNFIHQNTKYATCTYPLDMYYRAILSVVLYFSSTAEGYLRIYLPQPQFVYPGVPRINETNESHSEIHWNQLESADDNSDDRNGLYSEIQWNQSESDEVVSADRNGDYSEIQYPESGDVVSGDRNDVYSEIQYCGQTFSSVTSERIINGVQSKPQEFPWMAKLILNTYFFCGGTLIATNYVLTAGHCVASHLNGSSFLPISQRGNVKNFRILRPDNLKVYFGVMKFKDPDPPVQSQVLEIILHPLYDVFSTHGYELQTNDVALLRIEPVVFSQAILPVCLPNQGDAVLDGTLLTVAGWGLIQEGDPEQGRQALNPKILMKTTMRKISWRECRENPLSGPYLDPENDLTEDHIMCMKGENTDACQGDSGGGVVERTPQGFVIQGIVSWGIGCNRKNFPSAYTRVSSYVNFIRQNTQDASYLPRKS</sequence>
<evidence type="ECO:0000256" key="1">
    <source>
        <dbReference type="ARBA" id="ARBA00004613"/>
    </source>
</evidence>
<dbReference type="PROSITE" id="PS50240">
    <property type="entry name" value="TRYPSIN_DOM"/>
    <property type="match status" value="1"/>
</dbReference>
<proteinExistence type="predicted"/>
<reference evidence="7" key="1">
    <citation type="journal article" date="2021" name="Mol. Ecol. Resour.">
        <title>Apolygus lucorum genome provides insights into omnivorousness and mesophyll feeding.</title>
        <authorList>
            <person name="Liu Y."/>
            <person name="Liu H."/>
            <person name="Wang H."/>
            <person name="Huang T."/>
            <person name="Liu B."/>
            <person name="Yang B."/>
            <person name="Yin L."/>
            <person name="Li B."/>
            <person name="Zhang Y."/>
            <person name="Zhang S."/>
            <person name="Jiang F."/>
            <person name="Zhang X."/>
            <person name="Ren Y."/>
            <person name="Wang B."/>
            <person name="Wang S."/>
            <person name="Lu Y."/>
            <person name="Wu K."/>
            <person name="Fan W."/>
            <person name="Wang G."/>
        </authorList>
    </citation>
    <scope>NUCLEOTIDE SEQUENCE</scope>
    <source>
        <strain evidence="7">12Hb</strain>
    </source>
</reference>
<dbReference type="InterPro" id="IPR009003">
    <property type="entry name" value="Peptidase_S1_PA"/>
</dbReference>
<dbReference type="PRINTS" id="PR00722">
    <property type="entry name" value="CHYMOTRYPSIN"/>
</dbReference>
<dbReference type="Gene3D" id="2.40.10.10">
    <property type="entry name" value="Trypsin-like serine proteases"/>
    <property type="match status" value="2"/>
</dbReference>
<evidence type="ECO:0000256" key="5">
    <source>
        <dbReference type="ARBA" id="ARBA00023180"/>
    </source>
</evidence>
<name>A0A8S9XZG2_APOLU</name>
<evidence type="ECO:0000259" key="6">
    <source>
        <dbReference type="PROSITE" id="PS50240"/>
    </source>
</evidence>
<accession>A0A8S9XZG2</accession>
<evidence type="ECO:0000256" key="2">
    <source>
        <dbReference type="ARBA" id="ARBA00022525"/>
    </source>
</evidence>
<dbReference type="Proteomes" id="UP000466442">
    <property type="component" value="Unassembled WGS sequence"/>
</dbReference>
<evidence type="ECO:0000256" key="4">
    <source>
        <dbReference type="ARBA" id="ARBA00023157"/>
    </source>
</evidence>
<dbReference type="FunFam" id="2.40.10.10:FF:000054">
    <property type="entry name" value="Complement C1r subcomponent"/>
    <property type="match status" value="1"/>
</dbReference>
<dbReference type="OrthoDB" id="6380398at2759"/>
<dbReference type="SUPFAM" id="SSF50494">
    <property type="entry name" value="Trypsin-like serine proteases"/>
    <property type="match status" value="2"/>
</dbReference>
<evidence type="ECO:0000256" key="3">
    <source>
        <dbReference type="ARBA" id="ARBA00022729"/>
    </source>
</evidence>
<keyword evidence="4" id="KW-1015">Disulfide bond</keyword>
<protein>
    <recommendedName>
        <fullName evidence="6">Peptidase S1 domain-containing protein</fullName>
    </recommendedName>
</protein>
<dbReference type="PANTHER" id="PTHR24253:SF153">
    <property type="entry name" value="SERINE PROTEASE HEPSIN"/>
    <property type="match status" value="1"/>
</dbReference>
<evidence type="ECO:0000313" key="7">
    <source>
        <dbReference type="EMBL" id="KAF6213486.1"/>
    </source>
</evidence>
<dbReference type="PANTHER" id="PTHR24253">
    <property type="entry name" value="TRANSMEMBRANE PROTEASE SERINE"/>
    <property type="match status" value="1"/>
</dbReference>
<dbReference type="EMBL" id="WIXP02000003">
    <property type="protein sequence ID" value="KAF6213486.1"/>
    <property type="molecule type" value="Genomic_DNA"/>
</dbReference>
<keyword evidence="5" id="KW-0325">Glycoprotein</keyword>
<comment type="subcellular location">
    <subcellularLocation>
        <location evidence="1">Secreted</location>
    </subcellularLocation>
</comment>
<dbReference type="InterPro" id="IPR001314">
    <property type="entry name" value="Peptidase_S1A"/>
</dbReference>
<dbReference type="GO" id="GO:0004252">
    <property type="term" value="F:serine-type endopeptidase activity"/>
    <property type="evidence" value="ECO:0007669"/>
    <property type="project" value="InterPro"/>
</dbReference>
<dbReference type="AlphaFoldDB" id="A0A8S9XZG2"/>
<dbReference type="InterPro" id="IPR018114">
    <property type="entry name" value="TRYPSIN_HIS"/>
</dbReference>
<evidence type="ECO:0000313" key="8">
    <source>
        <dbReference type="Proteomes" id="UP000466442"/>
    </source>
</evidence>
<keyword evidence="2" id="KW-0964">Secreted</keyword>
<dbReference type="SMART" id="SM00020">
    <property type="entry name" value="Tryp_SPc"/>
    <property type="match status" value="1"/>
</dbReference>
<comment type="caution">
    <text evidence="7">The sequence shown here is derived from an EMBL/GenBank/DDBJ whole genome shotgun (WGS) entry which is preliminary data.</text>
</comment>
<keyword evidence="3" id="KW-0732">Signal</keyword>
<gene>
    <name evidence="7" type="ORF">GE061_011206</name>
</gene>
<dbReference type="PROSITE" id="PS00134">
    <property type="entry name" value="TRYPSIN_HIS"/>
    <property type="match status" value="1"/>
</dbReference>
<organism evidence="7 8">
    <name type="scientific">Apolygus lucorum</name>
    <name type="common">Small green plant bug</name>
    <name type="synonym">Lygocoris lucorum</name>
    <dbReference type="NCBI Taxonomy" id="248454"/>
    <lineage>
        <taxon>Eukaryota</taxon>
        <taxon>Metazoa</taxon>
        <taxon>Ecdysozoa</taxon>
        <taxon>Arthropoda</taxon>
        <taxon>Hexapoda</taxon>
        <taxon>Insecta</taxon>
        <taxon>Pterygota</taxon>
        <taxon>Neoptera</taxon>
        <taxon>Paraneoptera</taxon>
        <taxon>Hemiptera</taxon>
        <taxon>Heteroptera</taxon>
        <taxon>Panheteroptera</taxon>
        <taxon>Cimicomorpha</taxon>
        <taxon>Miridae</taxon>
        <taxon>Mirini</taxon>
        <taxon>Apolygus</taxon>
    </lineage>
</organism>
<dbReference type="GO" id="GO:0005576">
    <property type="term" value="C:extracellular region"/>
    <property type="evidence" value="ECO:0007669"/>
    <property type="project" value="UniProtKB-SubCell"/>
</dbReference>
<dbReference type="InterPro" id="IPR043504">
    <property type="entry name" value="Peptidase_S1_PA_chymotrypsin"/>
</dbReference>
<dbReference type="Pfam" id="PF00089">
    <property type="entry name" value="Trypsin"/>
    <property type="match status" value="2"/>
</dbReference>
<dbReference type="GO" id="GO:0006508">
    <property type="term" value="P:proteolysis"/>
    <property type="evidence" value="ECO:0007669"/>
    <property type="project" value="InterPro"/>
</dbReference>
<keyword evidence="8" id="KW-1185">Reference proteome</keyword>
<feature type="non-terminal residue" evidence="7">
    <location>
        <position position="1"/>
    </location>
</feature>
<feature type="domain" description="Peptidase S1" evidence="6">
    <location>
        <begin position="187"/>
        <end position="456"/>
    </location>
</feature>